<dbReference type="SUPFAM" id="SSF56300">
    <property type="entry name" value="Metallo-dependent phosphatases"/>
    <property type="match status" value="1"/>
</dbReference>
<reference evidence="3" key="1">
    <citation type="submission" date="2014-05" db="EMBL/GenBank/DDBJ databases">
        <title>The transcriptome of the halophilic microalga Tetraselmis sp. GSL018 isolated from the Great Salt Lake, Utah.</title>
        <authorList>
            <person name="Jinkerson R.E."/>
            <person name="D'Adamo S."/>
            <person name="Posewitz M.C."/>
        </authorList>
    </citation>
    <scope>NUCLEOTIDE SEQUENCE</scope>
    <source>
        <strain evidence="3">GSL018</strain>
    </source>
</reference>
<name>A0A061RCY9_9CHLO</name>
<evidence type="ECO:0000313" key="3">
    <source>
        <dbReference type="EMBL" id="JAC68515.1"/>
    </source>
</evidence>
<dbReference type="AlphaFoldDB" id="A0A061RCY9"/>
<dbReference type="InterPro" id="IPR004843">
    <property type="entry name" value="Calcineurin-like_PHP"/>
</dbReference>
<feature type="region of interest" description="Disordered" evidence="1">
    <location>
        <begin position="117"/>
        <end position="144"/>
    </location>
</feature>
<dbReference type="Pfam" id="PF00149">
    <property type="entry name" value="Metallophos"/>
    <property type="match status" value="1"/>
</dbReference>
<dbReference type="EMBL" id="GBEZ01017859">
    <property type="protein sequence ID" value="JAC68515.1"/>
    <property type="molecule type" value="Transcribed_RNA"/>
</dbReference>
<protein>
    <recommendedName>
        <fullName evidence="2">Calcineurin-like phosphoesterase domain-containing protein</fullName>
    </recommendedName>
</protein>
<feature type="domain" description="Calcineurin-like phosphoesterase" evidence="2">
    <location>
        <begin position="154"/>
        <end position="397"/>
    </location>
</feature>
<dbReference type="PANTHER" id="PTHR46546">
    <property type="entry name" value="SHEWANELLA-LIKE PROTEIN PHOSPHATASE 1"/>
    <property type="match status" value="1"/>
</dbReference>
<proteinExistence type="predicted"/>
<dbReference type="InterPro" id="IPR029052">
    <property type="entry name" value="Metallo-depent_PP-like"/>
</dbReference>
<dbReference type="GO" id="GO:0016787">
    <property type="term" value="F:hydrolase activity"/>
    <property type="evidence" value="ECO:0007669"/>
    <property type="project" value="InterPro"/>
</dbReference>
<gene>
    <name evidence="3" type="ORF">TSPGSL018_8527</name>
</gene>
<organism evidence="3">
    <name type="scientific">Tetraselmis sp. GSL018</name>
    <dbReference type="NCBI Taxonomy" id="582737"/>
    <lineage>
        <taxon>Eukaryota</taxon>
        <taxon>Viridiplantae</taxon>
        <taxon>Chlorophyta</taxon>
        <taxon>core chlorophytes</taxon>
        <taxon>Chlorodendrophyceae</taxon>
        <taxon>Chlorodendrales</taxon>
        <taxon>Chlorodendraceae</taxon>
        <taxon>Tetraselmis</taxon>
    </lineage>
</organism>
<evidence type="ECO:0000256" key="1">
    <source>
        <dbReference type="SAM" id="MobiDB-lite"/>
    </source>
</evidence>
<evidence type="ECO:0000259" key="2">
    <source>
        <dbReference type="Pfam" id="PF00149"/>
    </source>
</evidence>
<sequence length="456" mass="48826">MNSCLTSGRGVVYAAGAHKQFKLVSSSSLSQKISYFQANTLQSVAEFYCGVATRRVACCSAHSATRSQSNSHKGPGLGETCFLGNQKPILSCRLYAKYSPSSKGCVASVSCNSAQSPAEHASTSAPPNGSGSSSSNGENLTNHYPPTYVKAEGRVIAIGDLHGDLTKTLQSLELAGVLGRDDTGRPTWVGGNTVVVQIGDVLDRGDCEIGIIMLLRQLHKMAQIEGGAVYMLNGNHESLNVCGDYRYVTAGAFLEAAMAAGLKDEQAQIWENQLRARVRLYSPGGPMAMELSKNPTVLVVNDTVFAHGGLLPEHANYGLERINREVCRWMRGEKEADGSSAAPPLIAMGDSSSIMWNRMYSRERFPSPYEKYHTCNMLSQTLEKVRGRRLVVGHTPQMEGANCECEQMVWRVDVGMSGGVLDAAAEVLEIVGSGSNAVCRVMSSAAAPSVVAKGFR</sequence>
<accession>A0A061RCY9</accession>
<feature type="compositionally biased region" description="Low complexity" evidence="1">
    <location>
        <begin position="121"/>
        <end position="136"/>
    </location>
</feature>
<dbReference type="Gene3D" id="3.60.21.10">
    <property type="match status" value="1"/>
</dbReference>
<dbReference type="PANTHER" id="PTHR46546:SF4">
    <property type="entry name" value="SHEWANELLA-LIKE PROTEIN PHOSPHATASE 1"/>
    <property type="match status" value="1"/>
</dbReference>